<evidence type="ECO:0000313" key="2">
    <source>
        <dbReference type="Proteomes" id="UP001520878"/>
    </source>
</evidence>
<comment type="caution">
    <text evidence="1">The sequence shown here is derived from an EMBL/GenBank/DDBJ whole genome shotgun (WGS) entry which is preliminary data.</text>
</comment>
<name>A0ABS8G7Z7_9ALTE</name>
<evidence type="ECO:0000313" key="1">
    <source>
        <dbReference type="EMBL" id="MCC2616702.1"/>
    </source>
</evidence>
<dbReference type="RefSeq" id="WP_229160291.1">
    <property type="nucleotide sequence ID" value="NZ_JAJEWP010000002.1"/>
</dbReference>
<accession>A0ABS8G7Z7</accession>
<gene>
    <name evidence="1" type="ORF">LJ739_10660</name>
</gene>
<proteinExistence type="predicted"/>
<protein>
    <submittedName>
        <fullName evidence="1">Uncharacterized protein</fullName>
    </submittedName>
</protein>
<dbReference type="EMBL" id="JAJEWP010000002">
    <property type="protein sequence ID" value="MCC2616702.1"/>
    <property type="molecule type" value="Genomic_DNA"/>
</dbReference>
<keyword evidence="2" id="KW-1185">Reference proteome</keyword>
<reference evidence="1 2" key="1">
    <citation type="submission" date="2021-10" db="EMBL/GenBank/DDBJ databases">
        <title>Draft genome of Aestuariibacter halophilus JC2043.</title>
        <authorList>
            <person name="Emsley S.A."/>
            <person name="Pfannmuller K.M."/>
            <person name="Ushijima B."/>
            <person name="Saw J.H."/>
            <person name="Videau P."/>
        </authorList>
    </citation>
    <scope>NUCLEOTIDE SEQUENCE [LARGE SCALE GENOMIC DNA]</scope>
    <source>
        <strain evidence="1 2">JC2043</strain>
    </source>
</reference>
<sequence>MEGFKPYLVQKGGSPERRNEFYRRNDRDYQDALVEVFRQTIRELKGTELGRPVRILQEMATFSADVHSELEQRFTNMLDNVRRGKSKGIGDPEFFELMESFVWKHRPENIRGLRAGSLVKHLGNAISVFISPNEYDRALAIRYESDIEYIPERPLESGVPPLEEGVVYRAAYLTSFDQEPVKWSELSGRFKLKTTQSQEEIDNSYFAIKKLKGNPYDFVISFNEATGNQIHYGVHLPQRNLILLKSFRTNFPVYVDYSLSTKNSYSKDTSRHPRSHTIIKNYFEPLGECDVDPSYSNPKEVAYAKQRANEIFTNFGF</sequence>
<dbReference type="Proteomes" id="UP001520878">
    <property type="component" value="Unassembled WGS sequence"/>
</dbReference>
<organism evidence="1 2">
    <name type="scientific">Fluctibacter halophilus</name>
    <dbReference type="NCBI Taxonomy" id="226011"/>
    <lineage>
        <taxon>Bacteria</taxon>
        <taxon>Pseudomonadati</taxon>
        <taxon>Pseudomonadota</taxon>
        <taxon>Gammaproteobacteria</taxon>
        <taxon>Alteromonadales</taxon>
        <taxon>Alteromonadaceae</taxon>
        <taxon>Fluctibacter</taxon>
    </lineage>
</organism>